<sequence>MEKFKKHYYDKMTPVERLTAINAGQEFDRLPAVLFIPDLKAKLINCSIRDLYFDKEKIIQAEQAAYDRFGSDAIFLGPNSKGIATAFGTKIDYPLDSLPQITHYPLSSYDDLEQVDAAKVLSCERILFIKEALKDIGARASGVVPFYSYLGGTVTVASYLRGIEVLLKDMRKNKEQVHELLQRVLKSQKLIVDSYCEIPGIRFAIADPVASGSLMSPRLFKEFAMPCLIELCHYIKQKSGHGPLLHMCGKMEKVWSEIKELPLDTFSIDNASSMEEAVDCFGEKFSITGNVPPVDVMYEGTAEMIDQSVKQCVDASKSNPRKLRLAFGCDMPYLAPVENIDHFMRAVRKHASMESIIKATKRVDF</sequence>
<dbReference type="PANTHER" id="PTHR47099:SF1">
    <property type="entry name" value="METHYLCOBAMIDE:COM METHYLTRANSFERASE MTBA"/>
    <property type="match status" value="1"/>
</dbReference>
<dbReference type="PANTHER" id="PTHR47099">
    <property type="entry name" value="METHYLCOBAMIDE:COM METHYLTRANSFERASE MTBA"/>
    <property type="match status" value="1"/>
</dbReference>
<accession>A0AAJ1V284</accession>
<dbReference type="RefSeq" id="WP_285065409.1">
    <property type="nucleotide sequence ID" value="NZ_JASOOE010000003.1"/>
</dbReference>
<dbReference type="InterPro" id="IPR000257">
    <property type="entry name" value="Uroporphyrinogen_deCOase"/>
</dbReference>
<evidence type="ECO:0000259" key="1">
    <source>
        <dbReference type="Pfam" id="PF01208"/>
    </source>
</evidence>
<organism evidence="2 3">
    <name type="scientific">Facklamia hominis</name>
    <dbReference type="NCBI Taxonomy" id="178214"/>
    <lineage>
        <taxon>Bacteria</taxon>
        <taxon>Bacillati</taxon>
        <taxon>Bacillota</taxon>
        <taxon>Bacilli</taxon>
        <taxon>Lactobacillales</taxon>
        <taxon>Aerococcaceae</taxon>
        <taxon>Facklamia</taxon>
    </lineage>
</organism>
<dbReference type="GO" id="GO:0006779">
    <property type="term" value="P:porphyrin-containing compound biosynthetic process"/>
    <property type="evidence" value="ECO:0007669"/>
    <property type="project" value="InterPro"/>
</dbReference>
<name>A0AAJ1V284_9LACT</name>
<dbReference type="Proteomes" id="UP001229251">
    <property type="component" value="Unassembled WGS sequence"/>
</dbReference>
<dbReference type="InterPro" id="IPR052024">
    <property type="entry name" value="Methanogen_methyltrans"/>
</dbReference>
<dbReference type="GO" id="GO:0004853">
    <property type="term" value="F:uroporphyrinogen decarboxylase activity"/>
    <property type="evidence" value="ECO:0007669"/>
    <property type="project" value="InterPro"/>
</dbReference>
<protein>
    <submittedName>
        <fullName evidence="2">Uroporphyrinogen decarboxylase family protein</fullName>
    </submittedName>
</protein>
<dbReference type="EMBL" id="JASOOE010000003">
    <property type="protein sequence ID" value="MDK7186798.1"/>
    <property type="molecule type" value="Genomic_DNA"/>
</dbReference>
<feature type="domain" description="Uroporphyrinogen decarboxylase (URO-D)" evidence="1">
    <location>
        <begin position="14"/>
        <end position="350"/>
    </location>
</feature>
<comment type="caution">
    <text evidence="2">The sequence shown here is derived from an EMBL/GenBank/DDBJ whole genome shotgun (WGS) entry which is preliminary data.</text>
</comment>
<gene>
    <name evidence="2" type="ORF">QP433_02265</name>
</gene>
<evidence type="ECO:0000313" key="2">
    <source>
        <dbReference type="EMBL" id="MDK7186798.1"/>
    </source>
</evidence>
<proteinExistence type="predicted"/>
<dbReference type="Gene3D" id="3.20.20.210">
    <property type="match status" value="1"/>
</dbReference>
<dbReference type="Pfam" id="PF01208">
    <property type="entry name" value="URO-D"/>
    <property type="match status" value="1"/>
</dbReference>
<dbReference type="AlphaFoldDB" id="A0AAJ1V284"/>
<reference evidence="2" key="1">
    <citation type="submission" date="2023-05" db="EMBL/GenBank/DDBJ databases">
        <title>Cataloging the Phylogenetic Diversity of Human Bladder Bacteria.</title>
        <authorList>
            <person name="Du J."/>
        </authorList>
    </citation>
    <scope>NUCLEOTIDE SEQUENCE</scope>
    <source>
        <strain evidence="2">UMB1231</strain>
    </source>
</reference>
<dbReference type="SUPFAM" id="SSF51726">
    <property type="entry name" value="UROD/MetE-like"/>
    <property type="match status" value="1"/>
</dbReference>
<evidence type="ECO:0000313" key="3">
    <source>
        <dbReference type="Proteomes" id="UP001229251"/>
    </source>
</evidence>
<dbReference type="InterPro" id="IPR038071">
    <property type="entry name" value="UROD/MetE-like_sf"/>
</dbReference>
<dbReference type="CDD" id="cd03465">
    <property type="entry name" value="URO-D_like"/>
    <property type="match status" value="1"/>
</dbReference>